<feature type="region of interest" description="Disordered" evidence="1">
    <location>
        <begin position="69"/>
        <end position="88"/>
    </location>
</feature>
<evidence type="ECO:0000256" key="1">
    <source>
        <dbReference type="SAM" id="MobiDB-lite"/>
    </source>
</evidence>
<feature type="region of interest" description="Disordered" evidence="1">
    <location>
        <begin position="144"/>
        <end position="186"/>
    </location>
</feature>
<dbReference type="PANTHER" id="PTHR37751">
    <property type="entry name" value="LOW PROTEIN: M-PHASE INDUCER PHOSPHATASE-LIKE PROTEIN"/>
    <property type="match status" value="1"/>
</dbReference>
<feature type="region of interest" description="Disordered" evidence="1">
    <location>
        <begin position="201"/>
        <end position="233"/>
    </location>
</feature>
<feature type="compositionally biased region" description="Polar residues" evidence="1">
    <location>
        <begin position="385"/>
        <end position="404"/>
    </location>
</feature>
<dbReference type="Pfam" id="PF14383">
    <property type="entry name" value="VARLMGL"/>
    <property type="match status" value="1"/>
</dbReference>
<dbReference type="Pfam" id="PF14309">
    <property type="entry name" value="DUF4378"/>
    <property type="match status" value="1"/>
</dbReference>
<accession>A0AAE2CR89</accession>
<feature type="compositionally biased region" description="Low complexity" evidence="1">
    <location>
        <begin position="201"/>
        <end position="210"/>
    </location>
</feature>
<feature type="region of interest" description="Disordered" evidence="1">
    <location>
        <begin position="352"/>
        <end position="536"/>
    </location>
</feature>
<sequence length="766" mass="84384">MGREWLQYWIGGGGGGGGGGGSGRSSTRKGRVGVGVGDAATSAGCMCAVFQMFDLHHFQFPLNQQHHSDFPPDSPFLQEDATTSKGVEAPRNSLELEQPSTMNAASMSLAMKEEENLNFPVSNAQFFITLSIVLFQLKHKDGGWHSNQTGKAKVSSPRISTSASRSRTDDFSSECSSNSPGAKTPGLVARLMGLDVLPECSSPSFSSSNSRPHLHQNPPKKERNLLQTRSNRNFFDDDISVGARSLPETPRISSARRSDVEYHRLSLQINKENMSEEFAHSDKMVGRRGRFSRQDENRSPGHYAKQIVKQVKESVSRRVGVDITNMGRNREQISTRRDENLILLKPTKKNSKNLSRFEGETSPDGKQSVTPSCSPRLRFLDSNKTKQSTNSGTNSPRISSSSDIHQPHGITKPKPQPVIPSQEQQHQQQKDSKKVGGNNGKCSSSHLKKLPPQAIRNKKEEPFVRSPATSKTDKKSKKTPLSTDILNISSPTLLQVKKDPSPPPTKLPQKQPQVSDALSSKRSTQLSSKPSHSYKQLQLHPDKIFCVPENVLPDSTNGCATAPPGGTVAEYGNYIQRILNFAGIINKVSSPSTLVKWHTSSHPIDPSIFHHLELFHPSTTSAAAGGCSTILSLRCNRKLIFQLVNELLAEILRPHFNLRPLIPPHEHFHLVDELCKKIDSFPASNCQVLEDIDSLIDKDLRPSQSNGLFEEEWENIACEIESEILESLVGETVAMVGGRGRTADGRTETDRCHVGASRDLMPLVCF</sequence>
<reference evidence="4" key="2">
    <citation type="journal article" date="2024" name="Plant">
        <title>Genomic evolution and insights into agronomic trait innovations of Sesamum species.</title>
        <authorList>
            <person name="Miao H."/>
            <person name="Wang L."/>
            <person name="Qu L."/>
            <person name="Liu H."/>
            <person name="Sun Y."/>
            <person name="Le M."/>
            <person name="Wang Q."/>
            <person name="Wei S."/>
            <person name="Zheng Y."/>
            <person name="Lin W."/>
            <person name="Duan Y."/>
            <person name="Cao H."/>
            <person name="Xiong S."/>
            <person name="Wang X."/>
            <person name="Wei L."/>
            <person name="Li C."/>
            <person name="Ma Q."/>
            <person name="Ju M."/>
            <person name="Zhao R."/>
            <person name="Li G."/>
            <person name="Mu C."/>
            <person name="Tian Q."/>
            <person name="Mei H."/>
            <person name="Zhang T."/>
            <person name="Gao T."/>
            <person name="Zhang H."/>
        </authorList>
    </citation>
    <scope>NUCLEOTIDE SEQUENCE</scope>
    <source>
        <strain evidence="4">3651</strain>
    </source>
</reference>
<feature type="compositionally biased region" description="Polar residues" evidence="1">
    <location>
        <begin position="514"/>
        <end position="536"/>
    </location>
</feature>
<dbReference type="InterPro" id="IPR025486">
    <property type="entry name" value="DUF4378"/>
</dbReference>
<evidence type="ECO:0000313" key="5">
    <source>
        <dbReference type="Proteomes" id="UP001293254"/>
    </source>
</evidence>
<evidence type="ECO:0000259" key="2">
    <source>
        <dbReference type="Pfam" id="PF14309"/>
    </source>
</evidence>
<reference evidence="4" key="1">
    <citation type="submission" date="2020-06" db="EMBL/GenBank/DDBJ databases">
        <authorList>
            <person name="Li T."/>
            <person name="Hu X."/>
            <person name="Zhang T."/>
            <person name="Song X."/>
            <person name="Zhang H."/>
            <person name="Dai N."/>
            <person name="Sheng W."/>
            <person name="Hou X."/>
            <person name="Wei L."/>
        </authorList>
    </citation>
    <scope>NUCLEOTIDE SEQUENCE</scope>
    <source>
        <strain evidence="4">3651</strain>
        <tissue evidence="4">Leaf</tissue>
    </source>
</reference>
<keyword evidence="5" id="KW-1185">Reference proteome</keyword>
<evidence type="ECO:0000313" key="4">
    <source>
        <dbReference type="EMBL" id="KAK4431553.1"/>
    </source>
</evidence>
<protein>
    <recommendedName>
        <fullName evidence="6">DUF4378 domain-containing protein</fullName>
    </recommendedName>
</protein>
<dbReference type="InterPro" id="IPR032795">
    <property type="entry name" value="DUF3741-assoc"/>
</dbReference>
<dbReference type="EMBL" id="JACGWO010000003">
    <property type="protein sequence ID" value="KAK4431553.1"/>
    <property type="molecule type" value="Genomic_DNA"/>
</dbReference>
<feature type="domain" description="DUF4378" evidence="2">
    <location>
        <begin position="573"/>
        <end position="731"/>
    </location>
</feature>
<dbReference type="PANTHER" id="PTHR37751:SF1">
    <property type="entry name" value="LOW PROTEIN: M-PHASE INDUCER PHOSPHATASE-LIKE PROTEIN"/>
    <property type="match status" value="1"/>
</dbReference>
<evidence type="ECO:0008006" key="6">
    <source>
        <dbReference type="Google" id="ProtNLM"/>
    </source>
</evidence>
<organism evidence="4 5">
    <name type="scientific">Sesamum alatum</name>
    <dbReference type="NCBI Taxonomy" id="300844"/>
    <lineage>
        <taxon>Eukaryota</taxon>
        <taxon>Viridiplantae</taxon>
        <taxon>Streptophyta</taxon>
        <taxon>Embryophyta</taxon>
        <taxon>Tracheophyta</taxon>
        <taxon>Spermatophyta</taxon>
        <taxon>Magnoliopsida</taxon>
        <taxon>eudicotyledons</taxon>
        <taxon>Gunneridae</taxon>
        <taxon>Pentapetalae</taxon>
        <taxon>asterids</taxon>
        <taxon>lamiids</taxon>
        <taxon>Lamiales</taxon>
        <taxon>Pedaliaceae</taxon>
        <taxon>Sesamum</taxon>
    </lineage>
</organism>
<comment type="caution">
    <text evidence="4">The sequence shown here is derived from an EMBL/GenBank/DDBJ whole genome shotgun (WGS) entry which is preliminary data.</text>
</comment>
<feature type="compositionally biased region" description="Low complexity" evidence="1">
    <location>
        <begin position="155"/>
        <end position="165"/>
    </location>
</feature>
<feature type="region of interest" description="Disordered" evidence="1">
    <location>
        <begin position="282"/>
        <end position="304"/>
    </location>
</feature>
<feature type="domain" description="DUF3741" evidence="3">
    <location>
        <begin position="172"/>
        <end position="199"/>
    </location>
</feature>
<name>A0AAE2CR89_9LAMI</name>
<dbReference type="Proteomes" id="UP001293254">
    <property type="component" value="Unassembled WGS sequence"/>
</dbReference>
<dbReference type="AlphaFoldDB" id="A0AAE2CR89"/>
<evidence type="ECO:0000259" key="3">
    <source>
        <dbReference type="Pfam" id="PF14383"/>
    </source>
</evidence>
<proteinExistence type="predicted"/>
<feature type="compositionally biased region" description="Polar residues" evidence="1">
    <location>
        <begin position="364"/>
        <end position="373"/>
    </location>
</feature>
<gene>
    <name evidence="4" type="ORF">Salat_0917400</name>
</gene>